<dbReference type="InterPro" id="IPR040296">
    <property type="entry name" value="PSBT"/>
</dbReference>
<reference evidence="2 3" key="1">
    <citation type="journal article" date="2018" name="Science">
        <title>The opium poppy genome and morphinan production.</title>
        <authorList>
            <person name="Guo L."/>
            <person name="Winzer T."/>
            <person name="Yang X."/>
            <person name="Li Y."/>
            <person name="Ning Z."/>
            <person name="He Z."/>
            <person name="Teodor R."/>
            <person name="Lu Y."/>
            <person name="Bowser T.A."/>
            <person name="Graham I.A."/>
            <person name="Ye K."/>
        </authorList>
    </citation>
    <scope>NUCLEOTIDE SEQUENCE [LARGE SCALE GENOMIC DNA]</scope>
    <source>
        <strain evidence="3">cv. HN1</strain>
        <tissue evidence="2">Leaves</tissue>
    </source>
</reference>
<dbReference type="PANTHER" id="PTHR34940:SF4">
    <property type="entry name" value="OS02G0581100 PROTEIN"/>
    <property type="match status" value="1"/>
</dbReference>
<sequence length="111" mass="11273">MASLTMTTVSLSGINLSGKQSVNGRRVLIVAKASNASEPVPAKSSYNSNAGDSNKEGKNARREIMLAAAAAAACSLAGVAFADEPKNGSAEAKKAYAPICVTMPTARVCRG</sequence>
<evidence type="ECO:0008006" key="4">
    <source>
        <dbReference type="Google" id="ProtNLM"/>
    </source>
</evidence>
<feature type="region of interest" description="Disordered" evidence="1">
    <location>
        <begin position="36"/>
        <end position="58"/>
    </location>
</feature>
<dbReference type="Gramene" id="RZC64965">
    <property type="protein sequence ID" value="RZC64965"/>
    <property type="gene ID" value="C5167_008657"/>
</dbReference>
<dbReference type="OMA" id="NDNMKEN"/>
<evidence type="ECO:0000313" key="3">
    <source>
        <dbReference type="Proteomes" id="UP000316621"/>
    </source>
</evidence>
<dbReference type="STRING" id="3469.A0A4Y7JZ40"/>
<dbReference type="OrthoDB" id="686716at2759"/>
<proteinExistence type="predicted"/>
<evidence type="ECO:0000313" key="2">
    <source>
        <dbReference type="EMBL" id="RZC64965.1"/>
    </source>
</evidence>
<name>A0A4Y7JZ40_PAPSO</name>
<keyword evidence="3" id="KW-1185">Reference proteome</keyword>
<dbReference type="EMBL" id="CM010720">
    <property type="protein sequence ID" value="RZC64965.1"/>
    <property type="molecule type" value="Genomic_DNA"/>
</dbReference>
<dbReference type="AlphaFoldDB" id="A0A4Y7JZ40"/>
<evidence type="ECO:0000256" key="1">
    <source>
        <dbReference type="SAM" id="MobiDB-lite"/>
    </source>
</evidence>
<accession>A0A4Y7JZ40</accession>
<organism evidence="2 3">
    <name type="scientific">Papaver somniferum</name>
    <name type="common">Opium poppy</name>
    <dbReference type="NCBI Taxonomy" id="3469"/>
    <lineage>
        <taxon>Eukaryota</taxon>
        <taxon>Viridiplantae</taxon>
        <taxon>Streptophyta</taxon>
        <taxon>Embryophyta</taxon>
        <taxon>Tracheophyta</taxon>
        <taxon>Spermatophyta</taxon>
        <taxon>Magnoliopsida</taxon>
        <taxon>Ranunculales</taxon>
        <taxon>Papaveraceae</taxon>
        <taxon>Papaveroideae</taxon>
        <taxon>Papaver</taxon>
    </lineage>
</organism>
<protein>
    <recommendedName>
        <fullName evidence="4">Photosystem II 5 kDa protein, chloroplastic</fullName>
    </recommendedName>
</protein>
<dbReference type="Proteomes" id="UP000316621">
    <property type="component" value="Chromosome 6"/>
</dbReference>
<dbReference type="PANTHER" id="PTHR34940">
    <property type="entry name" value="PHOTOSYSTEM II 5 KDA PROTEIN, CHLOROPLASTIC"/>
    <property type="match status" value="1"/>
</dbReference>
<gene>
    <name evidence="2" type="ORF">C5167_008657</name>
</gene>